<evidence type="ECO:0000256" key="8">
    <source>
        <dbReference type="RuleBase" id="RU000304"/>
    </source>
</evidence>
<evidence type="ECO:0000256" key="5">
    <source>
        <dbReference type="ARBA" id="ARBA00022777"/>
    </source>
</evidence>
<reference evidence="11" key="1">
    <citation type="journal article" date="2020" name="Stud. Mycol.">
        <title>101 Dothideomycetes genomes: a test case for predicting lifestyles and emergence of pathogens.</title>
        <authorList>
            <person name="Haridas S."/>
            <person name="Albert R."/>
            <person name="Binder M."/>
            <person name="Bloem J."/>
            <person name="Labutti K."/>
            <person name="Salamov A."/>
            <person name="Andreopoulos B."/>
            <person name="Baker S."/>
            <person name="Barry K."/>
            <person name="Bills G."/>
            <person name="Bluhm B."/>
            <person name="Cannon C."/>
            <person name="Castanera R."/>
            <person name="Culley D."/>
            <person name="Daum C."/>
            <person name="Ezra D."/>
            <person name="Gonzalez J."/>
            <person name="Henrissat B."/>
            <person name="Kuo A."/>
            <person name="Liang C."/>
            <person name="Lipzen A."/>
            <person name="Lutzoni F."/>
            <person name="Magnuson J."/>
            <person name="Mondo S."/>
            <person name="Nolan M."/>
            <person name="Ohm R."/>
            <person name="Pangilinan J."/>
            <person name="Park H.-J."/>
            <person name="Ramirez L."/>
            <person name="Alfaro M."/>
            <person name="Sun H."/>
            <person name="Tritt A."/>
            <person name="Yoshinaga Y."/>
            <person name="Zwiers L.-H."/>
            <person name="Turgeon B."/>
            <person name="Goodwin S."/>
            <person name="Spatafora J."/>
            <person name="Crous P."/>
            <person name="Grigoriev I."/>
        </authorList>
    </citation>
    <scope>NUCLEOTIDE SEQUENCE</scope>
    <source>
        <strain evidence="11">CBS 675.92</strain>
    </source>
</reference>
<keyword evidence="2 8" id="KW-0723">Serine/threonine-protein kinase</keyword>
<feature type="compositionally biased region" description="Low complexity" evidence="9">
    <location>
        <begin position="72"/>
        <end position="90"/>
    </location>
</feature>
<evidence type="ECO:0000256" key="7">
    <source>
        <dbReference type="PROSITE-ProRule" id="PRU10141"/>
    </source>
</evidence>
<dbReference type="OrthoDB" id="4062651at2759"/>
<keyword evidence="3" id="KW-0808">Transferase</keyword>
<evidence type="ECO:0000313" key="11">
    <source>
        <dbReference type="EMBL" id="KAF1953207.1"/>
    </source>
</evidence>
<feature type="region of interest" description="Disordered" evidence="9">
    <location>
        <begin position="1"/>
        <end position="41"/>
    </location>
</feature>
<gene>
    <name evidence="11" type="ORF">CC80DRAFT_596087</name>
</gene>
<dbReference type="Pfam" id="PF00069">
    <property type="entry name" value="Pkinase"/>
    <property type="match status" value="1"/>
</dbReference>
<dbReference type="GO" id="GO:0004674">
    <property type="term" value="F:protein serine/threonine kinase activity"/>
    <property type="evidence" value="ECO:0007669"/>
    <property type="project" value="UniProtKB-KW"/>
</dbReference>
<dbReference type="AlphaFoldDB" id="A0A6A5TW82"/>
<feature type="domain" description="Protein kinase" evidence="10">
    <location>
        <begin position="152"/>
        <end position="397"/>
    </location>
</feature>
<organism evidence="11 12">
    <name type="scientific">Byssothecium circinans</name>
    <dbReference type="NCBI Taxonomy" id="147558"/>
    <lineage>
        <taxon>Eukaryota</taxon>
        <taxon>Fungi</taxon>
        <taxon>Dikarya</taxon>
        <taxon>Ascomycota</taxon>
        <taxon>Pezizomycotina</taxon>
        <taxon>Dothideomycetes</taxon>
        <taxon>Pleosporomycetidae</taxon>
        <taxon>Pleosporales</taxon>
        <taxon>Massarineae</taxon>
        <taxon>Massarinaceae</taxon>
        <taxon>Byssothecium</taxon>
    </lineage>
</organism>
<feature type="compositionally biased region" description="Pro residues" evidence="9">
    <location>
        <begin position="1"/>
        <end position="10"/>
    </location>
</feature>
<keyword evidence="4 7" id="KW-0547">Nucleotide-binding</keyword>
<feature type="compositionally biased region" description="Low complexity" evidence="9">
    <location>
        <begin position="23"/>
        <end position="41"/>
    </location>
</feature>
<dbReference type="EMBL" id="ML977005">
    <property type="protein sequence ID" value="KAF1953207.1"/>
    <property type="molecule type" value="Genomic_DNA"/>
</dbReference>
<feature type="compositionally biased region" description="Polar residues" evidence="9">
    <location>
        <begin position="96"/>
        <end position="138"/>
    </location>
</feature>
<dbReference type="InterPro" id="IPR008271">
    <property type="entry name" value="Ser/Thr_kinase_AS"/>
</dbReference>
<dbReference type="InterPro" id="IPR011009">
    <property type="entry name" value="Kinase-like_dom_sf"/>
</dbReference>
<name>A0A6A5TW82_9PLEO</name>
<keyword evidence="5 11" id="KW-0418">Kinase</keyword>
<dbReference type="PROSITE" id="PS00107">
    <property type="entry name" value="PROTEIN_KINASE_ATP"/>
    <property type="match status" value="1"/>
</dbReference>
<keyword evidence="12" id="KW-1185">Reference proteome</keyword>
<protein>
    <submittedName>
        <fullName evidence="11">Kinase-like protein</fullName>
    </submittedName>
</protein>
<dbReference type="PROSITE" id="PS50011">
    <property type="entry name" value="PROTEIN_KINASE_DOM"/>
    <property type="match status" value="1"/>
</dbReference>
<dbReference type="InterPro" id="IPR017441">
    <property type="entry name" value="Protein_kinase_ATP_BS"/>
</dbReference>
<proteinExistence type="inferred from homology"/>
<evidence type="ECO:0000313" key="12">
    <source>
        <dbReference type="Proteomes" id="UP000800035"/>
    </source>
</evidence>
<dbReference type="PANTHER" id="PTHR11584">
    <property type="entry name" value="SERINE/THREONINE PROTEIN KINASE"/>
    <property type="match status" value="1"/>
</dbReference>
<dbReference type="PROSITE" id="PS00108">
    <property type="entry name" value="PROTEIN_KINASE_ST"/>
    <property type="match status" value="1"/>
</dbReference>
<dbReference type="CDD" id="cd00180">
    <property type="entry name" value="PKc"/>
    <property type="match status" value="1"/>
</dbReference>
<dbReference type="GO" id="GO:0005524">
    <property type="term" value="F:ATP binding"/>
    <property type="evidence" value="ECO:0007669"/>
    <property type="project" value="UniProtKB-UniRule"/>
</dbReference>
<evidence type="ECO:0000259" key="10">
    <source>
        <dbReference type="PROSITE" id="PS50011"/>
    </source>
</evidence>
<dbReference type="InterPro" id="IPR000719">
    <property type="entry name" value="Prot_kinase_dom"/>
</dbReference>
<evidence type="ECO:0000256" key="6">
    <source>
        <dbReference type="ARBA" id="ARBA00022840"/>
    </source>
</evidence>
<evidence type="ECO:0000256" key="1">
    <source>
        <dbReference type="ARBA" id="ARBA00006529"/>
    </source>
</evidence>
<dbReference type="SUPFAM" id="SSF56112">
    <property type="entry name" value="Protein kinase-like (PK-like)"/>
    <property type="match status" value="1"/>
</dbReference>
<dbReference type="SMART" id="SM00220">
    <property type="entry name" value="S_TKc"/>
    <property type="match status" value="1"/>
</dbReference>
<accession>A0A6A5TW82</accession>
<dbReference type="Proteomes" id="UP000800035">
    <property type="component" value="Unassembled WGS sequence"/>
</dbReference>
<dbReference type="PANTHER" id="PTHR11584:SF369">
    <property type="entry name" value="MITOGEN-ACTIVATED PROTEIN KINASE KINASE KINASE 19-RELATED"/>
    <property type="match status" value="1"/>
</dbReference>
<evidence type="ECO:0000256" key="9">
    <source>
        <dbReference type="SAM" id="MobiDB-lite"/>
    </source>
</evidence>
<keyword evidence="6 7" id="KW-0067">ATP-binding</keyword>
<feature type="region of interest" description="Disordered" evidence="9">
    <location>
        <begin position="72"/>
        <end position="138"/>
    </location>
</feature>
<dbReference type="Gene3D" id="1.10.510.10">
    <property type="entry name" value="Transferase(Phosphotransferase) domain 1"/>
    <property type="match status" value="1"/>
</dbReference>
<evidence type="ECO:0000256" key="2">
    <source>
        <dbReference type="ARBA" id="ARBA00022527"/>
    </source>
</evidence>
<sequence length="397" mass="44099">MAPDSLPPDSTPVHSTDFSIVHSANRSPAQSSSPSPVNSRSSSFVLLRGSSFAHSANSSFVLLPGPSFAFSANRSPTQSSSPSPVHSRNSLFAHSANPSTAQSSHAALDCSTESRFVSPQDPVHQTSDPRPTPTSNMSTTKAIRIGEEEFPYETKHLLGWGYFGVVNKVQHHDTKRFFACKIVRSKSGDPEPLEREATTLCRLRHRHIAKVVEAFIVGRQLRIIMEPVGDIDLRELLGDTEKIQTYRSSLKKAFGCLANGMAYLHDKEVRHRDIKPDNFILHKGLFIFIDFGTSRDFSNGDGSKSNGRLKYSAGKYCPPEVCEETERNRQSDVFSLGCVFIEILRQLEPRLNLGNITGPYHEHTQVLQEKLRTTVPDDVDLKPAAETTAVSVYSYWR</sequence>
<comment type="similarity">
    <text evidence="1">Belongs to the protein kinase superfamily. STE Ser/Thr protein kinase family. MAP kinase kinase kinase subfamily.</text>
</comment>
<evidence type="ECO:0000256" key="3">
    <source>
        <dbReference type="ARBA" id="ARBA00022679"/>
    </source>
</evidence>
<evidence type="ECO:0000256" key="4">
    <source>
        <dbReference type="ARBA" id="ARBA00022741"/>
    </source>
</evidence>
<feature type="binding site" evidence="7">
    <location>
        <position position="181"/>
    </location>
    <ligand>
        <name>ATP</name>
        <dbReference type="ChEBI" id="CHEBI:30616"/>
    </ligand>
</feature>